<dbReference type="InterPro" id="IPR027417">
    <property type="entry name" value="P-loop_NTPase"/>
</dbReference>
<keyword evidence="4" id="KW-1185">Reference proteome</keyword>
<dbReference type="InterPro" id="IPR014862">
    <property type="entry name" value="TrwC"/>
</dbReference>
<keyword evidence="3" id="KW-0378">Hydrolase</keyword>
<accession>A0ABM8RMC8</accession>
<dbReference type="GO" id="GO:0016787">
    <property type="term" value="F:hydrolase activity"/>
    <property type="evidence" value="ECO:0007669"/>
    <property type="project" value="UniProtKB-KW"/>
</dbReference>
<gene>
    <name evidence="3" type="primary">recD2</name>
    <name evidence="3" type="ORF">R69776_03373</name>
</gene>
<feature type="compositionally biased region" description="Basic and acidic residues" evidence="1">
    <location>
        <begin position="1041"/>
        <end position="1055"/>
    </location>
</feature>
<proteinExistence type="predicted"/>
<feature type="region of interest" description="Disordered" evidence="1">
    <location>
        <begin position="936"/>
        <end position="1055"/>
    </location>
</feature>
<dbReference type="Gene3D" id="3.40.50.300">
    <property type="entry name" value="P-loop containing nucleotide triphosphate hydrolases"/>
    <property type="match status" value="2"/>
</dbReference>
<reference evidence="3 4" key="1">
    <citation type="submission" date="2021-02" db="EMBL/GenBank/DDBJ databases">
        <authorList>
            <person name="Vanwijnsberghe S."/>
        </authorList>
    </citation>
    <scope>NUCLEOTIDE SEQUENCE [LARGE SCALE GENOMIC DNA]</scope>
    <source>
        <strain evidence="3 4">R-69776</strain>
    </source>
</reference>
<dbReference type="Proteomes" id="UP000673821">
    <property type="component" value="Unassembled WGS sequence"/>
</dbReference>
<feature type="compositionally biased region" description="Low complexity" evidence="1">
    <location>
        <begin position="1003"/>
        <end position="1016"/>
    </location>
</feature>
<dbReference type="SMART" id="SM00382">
    <property type="entry name" value="AAA"/>
    <property type="match status" value="1"/>
</dbReference>
<evidence type="ECO:0000256" key="1">
    <source>
        <dbReference type="SAM" id="MobiDB-lite"/>
    </source>
</evidence>
<evidence type="ECO:0000313" key="3">
    <source>
        <dbReference type="EMBL" id="CAE6761028.1"/>
    </source>
</evidence>
<organism evidence="3 4">
    <name type="scientific">Paraburkholderia nemoris</name>
    <dbReference type="NCBI Taxonomy" id="2793076"/>
    <lineage>
        <taxon>Bacteria</taxon>
        <taxon>Pseudomonadati</taxon>
        <taxon>Pseudomonadota</taxon>
        <taxon>Betaproteobacteria</taxon>
        <taxon>Burkholderiales</taxon>
        <taxon>Burkholderiaceae</taxon>
        <taxon>Paraburkholderia</taxon>
    </lineage>
</organism>
<dbReference type="EMBL" id="CAJNBH010000009">
    <property type="protein sequence ID" value="CAE6761028.1"/>
    <property type="molecule type" value="Genomic_DNA"/>
</dbReference>
<comment type="caution">
    <text evidence="3">The sequence shown here is derived from an EMBL/GenBank/DDBJ whole genome shotgun (WGS) entry which is preliminary data.</text>
</comment>
<dbReference type="InterPro" id="IPR003593">
    <property type="entry name" value="AAA+_ATPase"/>
</dbReference>
<dbReference type="Pfam" id="PF08751">
    <property type="entry name" value="TrwC"/>
    <property type="match status" value="1"/>
</dbReference>
<dbReference type="NCBIfam" id="NF041492">
    <property type="entry name" value="MobF"/>
    <property type="match status" value="1"/>
</dbReference>
<dbReference type="CDD" id="cd18809">
    <property type="entry name" value="SF1_C_RecD"/>
    <property type="match status" value="1"/>
</dbReference>
<name>A0ABM8RMC8_9BURK</name>
<dbReference type="GO" id="GO:0003678">
    <property type="term" value="F:DNA helicase activity"/>
    <property type="evidence" value="ECO:0007669"/>
    <property type="project" value="UniProtKB-EC"/>
</dbReference>
<dbReference type="SUPFAM" id="SSF55464">
    <property type="entry name" value="Origin of replication-binding domain, RBD-like"/>
    <property type="match status" value="1"/>
</dbReference>
<sequence>MLTITKINSAKNQAASARGGDYLFYLGSPSTRERSDFAEYVAGNRDLGAPPPFWIGEAAPLLGLHGEAQAQQVERLARGLHPLTGEPLVAGAGESHVMGLDMTFSTPKDFSAVFAAADPRTQTELVDCLHGAAREALGFAATAVLTRHEHGGRVKRVAEATLAAAYTHFASRSLDPQVHLHGFLLNVGKRRGTDEWSALEFRPLFERKLATGALFRAELAWRLRGMGFSIEQDGPYFHIAGISEAQRDALSTRSKEIDRYLKQQGIAEASDSAAREIAALNTRSSKSEPPLPELLKRFQAQTAALGLDAAAVMRMRDLAVANGFPTRPEEIPAHASEDRATRAEPEAFAVDHAELLDELMLSQSCATEQEALAAICARAMGQASAADCLRELDRFMACDQIVRLGATEQMTEVFTSKERQALESVIDARVSDGAASRQHAIDRRLVEKEFNALENELRAKLGVPVSLAQQREAALYLACESGRHAFVEGWAGTGKTTLLRAATRAYAAAGFEVLGCCQSAAASQNLGRETGARSRTIASFLLALRSGRVKLGERSVVLLDEAGMVGSREFSLLQEAAINAGAKLVCVGDPKQLQPIEAGGIFASLMRAHGKAELSDIQRQRTDFGPLLDWLDARAKAGLGISREKAQALREVPEEARMAAAESLCSKNEKLARAFAKWKSRFDHEWLRDAVRLFAEGDARAALDLLDSKGSLRIAASPEEARARLVGEWLSDKTPLVQKAMLAGTRVEVAELNRLARERLVASGAVRDDLGLDAEIRHRDESTETKRFAPGDRLVFLKNDRDLGVANGSVGTIVSIERDGEDGPQFLVELDGPNERGGRQVRAPVGFAGFDLAYCLTNHKAQGRTFDAAYALANPNMADREWTYVAASRSRFSTTLFVDASALALTDPESHRSGADKAASREAVIDALAGRMSRSRAKGTTLDYARDPGMERPLVGGRERVHGPMAKTASRPGAAERSSRERGTWPQSRQIGRETHKGAAPISGSPSRLPRASSSAQRGAQPPIGCPASASRPNASLDAPEAERDHGMEQDGPKR</sequence>
<dbReference type="CDD" id="cd17933">
    <property type="entry name" value="DEXSc_RecD-like"/>
    <property type="match status" value="1"/>
</dbReference>
<feature type="domain" description="AAA+ ATPase" evidence="2">
    <location>
        <begin position="481"/>
        <end position="613"/>
    </location>
</feature>
<evidence type="ECO:0000313" key="4">
    <source>
        <dbReference type="Proteomes" id="UP000673821"/>
    </source>
</evidence>
<evidence type="ECO:0000259" key="2">
    <source>
        <dbReference type="SMART" id="SM00382"/>
    </source>
</evidence>
<dbReference type="Pfam" id="PF13604">
    <property type="entry name" value="AAA_30"/>
    <property type="match status" value="1"/>
</dbReference>
<dbReference type="SUPFAM" id="SSF52540">
    <property type="entry name" value="P-loop containing nucleoside triphosphate hydrolases"/>
    <property type="match status" value="2"/>
</dbReference>
<protein>
    <submittedName>
        <fullName evidence="3">ATP-dependent RecD-like DNA helicase</fullName>
        <ecNumber evidence="3">3.6.4.12</ecNumber>
    </submittedName>
</protein>
<dbReference type="EC" id="3.6.4.12" evidence="3"/>
<dbReference type="Gene3D" id="2.30.30.940">
    <property type="match status" value="1"/>
</dbReference>